<protein>
    <submittedName>
        <fullName evidence="1">Uncharacterized protein</fullName>
    </submittedName>
</protein>
<accession>A0ACC5Z7E0</accession>
<organism evidence="1 2">
    <name type="scientific">Pangasius djambal</name>
    <dbReference type="NCBI Taxonomy" id="1691987"/>
    <lineage>
        <taxon>Eukaryota</taxon>
        <taxon>Metazoa</taxon>
        <taxon>Chordata</taxon>
        <taxon>Craniata</taxon>
        <taxon>Vertebrata</taxon>
        <taxon>Euteleostomi</taxon>
        <taxon>Actinopterygii</taxon>
        <taxon>Neopterygii</taxon>
        <taxon>Teleostei</taxon>
        <taxon>Ostariophysi</taxon>
        <taxon>Siluriformes</taxon>
        <taxon>Pangasiidae</taxon>
        <taxon>Pangasius</taxon>
    </lineage>
</organism>
<gene>
    <name evidence="1" type="ORF">PDJAM_G00101430</name>
</gene>
<keyword evidence="2" id="KW-1185">Reference proteome</keyword>
<dbReference type="Proteomes" id="UP000830395">
    <property type="component" value="Chromosome 19"/>
</dbReference>
<name>A0ACC5Z7E0_9TELE</name>
<sequence length="1170" mass="131246">MGLKGRMYFTQKTCFLLLVFSIISLKVTAEVEPEADDVQETSFSQVLHPETRYIVPVVIGGTASGEPCLFPFLFLGKEYSDCTTEGRGDGRLWCATTYDYEHDKKWGFCETEEQAEQRRRAEEAEEQYQHTLRLLNNTSRKSQKRELYEKLVKVAAMGHTKAMEKVGYAMLFGDYLPQNVQQAREIFEKLAFDGSPKSQTVTGFALPVVIGGTASGEPCLFPFLFLGKEYSDCTTEGRGDGRLWCATTYDYEHDKKWGFCETEEQAEQRRRAEEAEEQYQHTLRLLNNTSRKSQKRELYEKLVKVAAMGHTKAMEKVGYAMLFGDYLPQNVQQAREIFEKLAFDGSPKSQTALGFLYAAGLGVNSSQAKALVYYTFGALGGNLVAHMILGYRYWGGVGVPQSCESALTHYRMVANHVASDVSLTGGSAVQRIRLLDEMENPGSPSGMLEEDLIQYYQFLAEKGDVQAQVGLGQLHLHGGRGVEQNHQALGFLYAAGLGVNSSQAKALVYYTFGALGGNLVAHMILGYRYWGGVGVPQSCESALTHYRMVANHVASDVSLTGGSAVQRIRLLDEMENPGSPSGMLEEDLIQYYQFLAEKGDVQAQVGLGQLHLHGGRGVEQNHQNYELALKYFQKAAEQGWVDGQLQLGTMYYNGIGVKRDYKQALKFFNLASQAGHILAFYNLAQMHATGTGVMRSCHTAVELFKNVCERGRWSERLMSAYGSFKEGDMDPALVQYLLLAEQGYEVAQSNVAFILDQKQSRIFSDNETYPRALLHWTRAAAQGYTVARIKLGDYHFYGYGTDVDYETAVIHYRLASEQQHSAQAMFNLGYMHEKGLGIKQNYELALKYFQKAAEQGWVDGQLQLGTMYYNGIGVKRDYKQALKFFNLASQAGHILAFYNLAQMHATGTGVMRSCHTAVELFKNVCERGRWSERLMSAYGSFKEGDMDPALVQYLLLAEQGYEVAQSNVAFILDQKQSRIFSDNETYPRALLHWTRAAAQGYTVARIKLGDYHFYGYGTDVDYETAVIHYRLASEQQHSAQAMFNLGYMHEKGLGIKQDIHLAKRFYDMAAEASPDAQVPVFLALCKLGLMYTLQYLQELNLQELLSQVDLDQLLGPEWDLYLMTVIALLLGTVIAYRQRQHQPVPRAPPAPPRPAPQPEQGGPAPEPDRD</sequence>
<comment type="caution">
    <text evidence="1">The sequence shown here is derived from an EMBL/GenBank/DDBJ whole genome shotgun (WGS) entry which is preliminary data.</text>
</comment>
<evidence type="ECO:0000313" key="2">
    <source>
        <dbReference type="Proteomes" id="UP000830395"/>
    </source>
</evidence>
<proteinExistence type="predicted"/>
<evidence type="ECO:0000313" key="1">
    <source>
        <dbReference type="EMBL" id="MCJ8744025.1"/>
    </source>
</evidence>
<dbReference type="EMBL" id="CM040993">
    <property type="protein sequence ID" value="MCJ8744025.1"/>
    <property type="molecule type" value="Genomic_DNA"/>
</dbReference>
<reference evidence="1" key="1">
    <citation type="submission" date="2020-02" db="EMBL/GenBank/DDBJ databases">
        <title>Genome sequencing of the panga catfish, Pangasius djambal.</title>
        <authorList>
            <person name="Wen M."/>
            <person name="Zahm M."/>
            <person name="Roques C."/>
            <person name="Cabau C."/>
            <person name="Klopp C."/>
            <person name="Donnadieu C."/>
            <person name="Jouanno E."/>
            <person name="Avarre J.-C."/>
            <person name="Campet M."/>
            <person name="Ha T."/>
            <person name="Dugue R."/>
            <person name="Lampietro C."/>
            <person name="Louis A."/>
            <person name="Herpin A."/>
            <person name="Echchiki A."/>
            <person name="Berthelot C."/>
            <person name="Parey E."/>
            <person name="Roest-Crollius H."/>
            <person name="Braasch I."/>
            <person name="Postlethwait J.H."/>
            <person name="Bobe J."/>
            <person name="Montfort J."/>
            <person name="Bouchez O."/>
            <person name="Begum T."/>
            <person name="Schartl M."/>
            <person name="Gustiano R."/>
            <person name="Guiguen Y."/>
        </authorList>
    </citation>
    <scope>NUCLEOTIDE SEQUENCE</scope>
    <source>
        <strain evidence="1">Pdj_M5554</strain>
    </source>
</reference>